<dbReference type="InterPro" id="IPR000515">
    <property type="entry name" value="MetI-like"/>
</dbReference>
<gene>
    <name evidence="10" type="ORF">QV13_24585</name>
</gene>
<dbReference type="Gene3D" id="1.10.3720.10">
    <property type="entry name" value="MetI-like"/>
    <property type="match status" value="1"/>
</dbReference>
<evidence type="ECO:0000259" key="9">
    <source>
        <dbReference type="PROSITE" id="PS50928"/>
    </source>
</evidence>
<keyword evidence="11" id="KW-1185">Reference proteome</keyword>
<evidence type="ECO:0000256" key="2">
    <source>
        <dbReference type="ARBA" id="ARBA00007069"/>
    </source>
</evidence>
<evidence type="ECO:0000313" key="11">
    <source>
        <dbReference type="Proteomes" id="UP000094412"/>
    </source>
</evidence>
<evidence type="ECO:0000313" key="10">
    <source>
        <dbReference type="EMBL" id="OCX12770.1"/>
    </source>
</evidence>
<evidence type="ECO:0000256" key="5">
    <source>
        <dbReference type="ARBA" id="ARBA00022692"/>
    </source>
</evidence>
<accession>A0A1C2DDE2</accession>
<keyword evidence="3 8" id="KW-0813">Transport</keyword>
<dbReference type="CDD" id="cd06261">
    <property type="entry name" value="TM_PBP2"/>
    <property type="match status" value="1"/>
</dbReference>
<dbReference type="GO" id="GO:0005886">
    <property type="term" value="C:plasma membrane"/>
    <property type="evidence" value="ECO:0007669"/>
    <property type="project" value="UniProtKB-SubCell"/>
</dbReference>
<dbReference type="OrthoDB" id="9807047at2"/>
<reference evidence="10 11" key="1">
    <citation type="submission" date="2016-08" db="EMBL/GenBank/DDBJ databases">
        <title>Whole genome sequence of Mesorhizobium sp. strain UASWS1009 isolated from industrial sewage.</title>
        <authorList>
            <person name="Crovadore J."/>
            <person name="Calmin G."/>
            <person name="Chablais R."/>
            <person name="Cochard B."/>
            <person name="Lefort F."/>
        </authorList>
    </citation>
    <scope>NUCLEOTIDE SEQUENCE [LARGE SCALE GENOMIC DNA]</scope>
    <source>
        <strain evidence="10 11">UASWS1009</strain>
    </source>
</reference>
<evidence type="ECO:0000256" key="3">
    <source>
        <dbReference type="ARBA" id="ARBA00022448"/>
    </source>
</evidence>
<keyword evidence="7 8" id="KW-0472">Membrane</keyword>
<evidence type="ECO:0000256" key="6">
    <source>
        <dbReference type="ARBA" id="ARBA00022989"/>
    </source>
</evidence>
<comment type="subcellular location">
    <subcellularLocation>
        <location evidence="1 8">Cell membrane</location>
        <topology evidence="1 8">Multi-pass membrane protein</topology>
    </subcellularLocation>
</comment>
<evidence type="ECO:0000256" key="4">
    <source>
        <dbReference type="ARBA" id="ARBA00022475"/>
    </source>
</evidence>
<dbReference type="Pfam" id="PF00528">
    <property type="entry name" value="BPD_transp_1"/>
    <property type="match status" value="1"/>
</dbReference>
<dbReference type="RefSeq" id="WP_024924177.1">
    <property type="nucleotide sequence ID" value="NZ_MDEO01000036.1"/>
</dbReference>
<feature type="transmembrane region" description="Helical" evidence="8">
    <location>
        <begin position="190"/>
        <end position="212"/>
    </location>
</feature>
<dbReference type="AlphaFoldDB" id="A0A1C2DDE2"/>
<feature type="transmembrane region" description="Helical" evidence="8">
    <location>
        <begin position="38"/>
        <end position="64"/>
    </location>
</feature>
<dbReference type="PANTHER" id="PTHR42929">
    <property type="entry name" value="INNER MEMBRANE ABC TRANSPORTER PERMEASE PROTEIN YDCU-RELATED-RELATED"/>
    <property type="match status" value="1"/>
</dbReference>
<dbReference type="PANTHER" id="PTHR42929:SF1">
    <property type="entry name" value="INNER MEMBRANE ABC TRANSPORTER PERMEASE PROTEIN YDCU-RELATED"/>
    <property type="match status" value="1"/>
</dbReference>
<evidence type="ECO:0000256" key="7">
    <source>
        <dbReference type="ARBA" id="ARBA00023136"/>
    </source>
</evidence>
<dbReference type="STRING" id="1566387.QV13_24585"/>
<dbReference type="PROSITE" id="PS50928">
    <property type="entry name" value="ABC_TM1"/>
    <property type="match status" value="1"/>
</dbReference>
<dbReference type="EMBL" id="MDEO01000036">
    <property type="protein sequence ID" value="OCX12770.1"/>
    <property type="molecule type" value="Genomic_DNA"/>
</dbReference>
<organism evidence="10 11">
    <name type="scientific">Mesorhizobium hungaricum</name>
    <dbReference type="NCBI Taxonomy" id="1566387"/>
    <lineage>
        <taxon>Bacteria</taxon>
        <taxon>Pseudomonadati</taxon>
        <taxon>Pseudomonadota</taxon>
        <taxon>Alphaproteobacteria</taxon>
        <taxon>Hyphomicrobiales</taxon>
        <taxon>Phyllobacteriaceae</taxon>
        <taxon>Mesorhizobium</taxon>
    </lineage>
</organism>
<dbReference type="SUPFAM" id="SSF161098">
    <property type="entry name" value="MetI-like"/>
    <property type="match status" value="1"/>
</dbReference>
<evidence type="ECO:0000256" key="1">
    <source>
        <dbReference type="ARBA" id="ARBA00004651"/>
    </source>
</evidence>
<keyword evidence="4" id="KW-1003">Cell membrane</keyword>
<feature type="domain" description="ABC transmembrane type-1" evidence="9">
    <location>
        <begin position="98"/>
        <end position="312"/>
    </location>
</feature>
<comment type="caution">
    <text evidence="10">The sequence shown here is derived from an EMBL/GenBank/DDBJ whole genome shotgun (WGS) entry which is preliminary data.</text>
</comment>
<feature type="transmembrane region" description="Helical" evidence="8">
    <location>
        <begin position="290"/>
        <end position="314"/>
    </location>
</feature>
<comment type="similarity">
    <text evidence="2">Belongs to the binding-protein-dependent transport system permease family. CysTW subfamily.</text>
</comment>
<dbReference type="InterPro" id="IPR035906">
    <property type="entry name" value="MetI-like_sf"/>
</dbReference>
<name>A0A1C2DDE2_9HYPH</name>
<feature type="transmembrane region" description="Helical" evidence="8">
    <location>
        <begin position="97"/>
        <end position="122"/>
    </location>
</feature>
<feature type="transmembrane region" description="Helical" evidence="8">
    <location>
        <begin position="134"/>
        <end position="157"/>
    </location>
</feature>
<sequence length="324" mass="35366">MSIAAVTATRDAPASAILPARGGILGALSDLFWRRPRFLLVLMLMPPLLWLGVVYIGSLFALLLQSFFSIDEFSGLVNRQFTLKTYADLFQAANFDIIVRTVTMATLVTLASIAVAFPIAYYAARYAQGRWKALFYLAVMLPLWSSYLVKIYAWKLILAKEGILTWFLAKLHLMWVLDGWLALPYVGGNSLSVSATGTFIAFVYVWLPFMILPMQAALERVPGNLVEASSDLGASPGQTFRNVLFPLALPGIVAGSIFTFSLTLGDYIIPQIIGTSRLFIGQAVYSQQGTAGNIPLAAAFAVVPIVIMGVYLWGAKRMGAFDAL</sequence>
<dbReference type="GO" id="GO:0055085">
    <property type="term" value="P:transmembrane transport"/>
    <property type="evidence" value="ECO:0007669"/>
    <property type="project" value="InterPro"/>
</dbReference>
<protein>
    <submittedName>
        <fullName evidence="10">Spermidine/putrescine ABC transporter permease</fullName>
    </submittedName>
</protein>
<dbReference type="Proteomes" id="UP000094412">
    <property type="component" value="Unassembled WGS sequence"/>
</dbReference>
<keyword evidence="6 8" id="KW-1133">Transmembrane helix</keyword>
<proteinExistence type="inferred from homology"/>
<feature type="transmembrane region" description="Helical" evidence="8">
    <location>
        <begin position="247"/>
        <end position="269"/>
    </location>
</feature>
<keyword evidence="5 8" id="KW-0812">Transmembrane</keyword>
<evidence type="ECO:0000256" key="8">
    <source>
        <dbReference type="RuleBase" id="RU363032"/>
    </source>
</evidence>
<feature type="transmembrane region" description="Helical" evidence="8">
    <location>
        <begin position="163"/>
        <end position="183"/>
    </location>
</feature>